<accession>A0ABQ4CV26</accession>
<dbReference type="Proteomes" id="UP000604117">
    <property type="component" value="Unassembled WGS sequence"/>
</dbReference>
<comment type="caution">
    <text evidence="1">The sequence shown here is derived from an EMBL/GenBank/DDBJ whole genome shotgun (WGS) entry which is preliminary data.</text>
</comment>
<evidence type="ECO:0000313" key="2">
    <source>
        <dbReference type="Proteomes" id="UP000604117"/>
    </source>
</evidence>
<name>A0ABQ4CV26_9ACTN</name>
<proteinExistence type="predicted"/>
<gene>
    <name evidence="1" type="ORF">Asi02nite_46470</name>
</gene>
<organism evidence="1 2">
    <name type="scientific">Asanoa siamensis</name>
    <dbReference type="NCBI Taxonomy" id="926357"/>
    <lineage>
        <taxon>Bacteria</taxon>
        <taxon>Bacillati</taxon>
        <taxon>Actinomycetota</taxon>
        <taxon>Actinomycetes</taxon>
        <taxon>Micromonosporales</taxon>
        <taxon>Micromonosporaceae</taxon>
        <taxon>Asanoa</taxon>
    </lineage>
</organism>
<dbReference type="EMBL" id="BONE01000039">
    <property type="protein sequence ID" value="GIF75129.1"/>
    <property type="molecule type" value="Genomic_DNA"/>
</dbReference>
<reference evidence="1 2" key="1">
    <citation type="submission" date="2021-01" db="EMBL/GenBank/DDBJ databases">
        <title>Whole genome shotgun sequence of Asanoa siamensis NBRC 107932.</title>
        <authorList>
            <person name="Komaki H."/>
            <person name="Tamura T."/>
        </authorList>
    </citation>
    <scope>NUCLEOTIDE SEQUENCE [LARGE SCALE GENOMIC DNA]</scope>
    <source>
        <strain evidence="1 2">NBRC 107932</strain>
    </source>
</reference>
<sequence>MLTFEVVLWRTVLVGVYVSERGVKIRHVTRTRVVPWNRVTRVWAGQAAGFDAWQIWVSTSDPDRDVETPIWRRQAWTWRRHWTLHRNRVYLSPDEFAATLAALRSGQAVSP</sequence>
<protein>
    <submittedName>
        <fullName evidence="1">Uncharacterized protein</fullName>
    </submittedName>
</protein>
<evidence type="ECO:0000313" key="1">
    <source>
        <dbReference type="EMBL" id="GIF75129.1"/>
    </source>
</evidence>
<keyword evidence="2" id="KW-1185">Reference proteome</keyword>
<dbReference type="RefSeq" id="WP_203716010.1">
    <property type="nucleotide sequence ID" value="NZ_BONE01000039.1"/>
</dbReference>